<dbReference type="InterPro" id="IPR051782">
    <property type="entry name" value="ABC_Transporter_VariousFunc"/>
</dbReference>
<organism evidence="5 6">
    <name type="scientific">Staphylococcus simulans UMC-CNS-990</name>
    <dbReference type="NCBI Taxonomy" id="1405498"/>
    <lineage>
        <taxon>Bacteria</taxon>
        <taxon>Bacillati</taxon>
        <taxon>Bacillota</taxon>
        <taxon>Bacilli</taxon>
        <taxon>Bacillales</taxon>
        <taxon>Staphylococcaceae</taxon>
        <taxon>Staphylococcus</taxon>
    </lineage>
</organism>
<evidence type="ECO:0000313" key="5">
    <source>
        <dbReference type="EMBL" id="ERS92463.1"/>
    </source>
</evidence>
<dbReference type="PANTHER" id="PTHR42939">
    <property type="entry name" value="ABC TRANSPORTER ATP-BINDING PROTEIN ALBC-RELATED"/>
    <property type="match status" value="1"/>
</dbReference>
<dbReference type="PROSITE" id="PS50893">
    <property type="entry name" value="ABC_TRANSPORTER_2"/>
    <property type="match status" value="1"/>
</dbReference>
<dbReference type="InterPro" id="IPR003593">
    <property type="entry name" value="AAA+_ATPase"/>
</dbReference>
<evidence type="ECO:0000259" key="4">
    <source>
        <dbReference type="PROSITE" id="PS50893"/>
    </source>
</evidence>
<gene>
    <name evidence="5" type="ORF">SSIM_12050</name>
</gene>
<feature type="domain" description="ABC transporter" evidence="4">
    <location>
        <begin position="5"/>
        <end position="231"/>
    </location>
</feature>
<keyword evidence="1" id="KW-0813">Transport</keyword>
<reference evidence="5 6" key="1">
    <citation type="journal article" date="2013" name="Genome Announc.">
        <title>Draft Genome Sequence of Staphylococcus simulans UMC-CNS-990, Isolated from a Case of Chronic Bovine Mastitis.</title>
        <authorList>
            <person name="Calcutt M.J."/>
            <person name="Foecking M.F."/>
            <person name="Hsieh H.Y."/>
            <person name="Perry J."/>
            <person name="Stewart G.C."/>
            <person name="Middleton J.R."/>
        </authorList>
    </citation>
    <scope>NUCLEOTIDE SEQUENCE [LARGE SCALE GENOMIC DNA]</scope>
    <source>
        <strain evidence="5 6">UMC-CNS-990</strain>
    </source>
</reference>
<evidence type="ECO:0000256" key="1">
    <source>
        <dbReference type="ARBA" id="ARBA00022448"/>
    </source>
</evidence>
<dbReference type="EMBL" id="AXDY01000014">
    <property type="protein sequence ID" value="ERS92463.1"/>
    <property type="molecule type" value="Genomic_DNA"/>
</dbReference>
<dbReference type="RefSeq" id="WP_023016175.1">
    <property type="nucleotide sequence ID" value="NZ_AXDY01000014.1"/>
</dbReference>
<dbReference type="PANTHER" id="PTHR42939:SF3">
    <property type="entry name" value="ABC TRANSPORTER ATP-BINDING COMPONENT"/>
    <property type="match status" value="1"/>
</dbReference>
<dbReference type="SUPFAM" id="SSF52540">
    <property type="entry name" value="P-loop containing nucleoside triphosphate hydrolases"/>
    <property type="match status" value="1"/>
</dbReference>
<protein>
    <recommendedName>
        <fullName evidence="4">ABC transporter domain-containing protein</fullName>
    </recommendedName>
</protein>
<name>A0ABN0PA81_STASI</name>
<dbReference type="Proteomes" id="UP000017131">
    <property type="component" value="Unassembled WGS sequence"/>
</dbReference>
<dbReference type="Pfam" id="PF00005">
    <property type="entry name" value="ABC_tran"/>
    <property type="match status" value="1"/>
</dbReference>
<keyword evidence="6" id="KW-1185">Reference proteome</keyword>
<accession>A0ABN0PA81</accession>
<evidence type="ECO:0000256" key="3">
    <source>
        <dbReference type="ARBA" id="ARBA00022840"/>
    </source>
</evidence>
<dbReference type="CDD" id="cd03230">
    <property type="entry name" value="ABC_DR_subfamily_A"/>
    <property type="match status" value="1"/>
</dbReference>
<comment type="caution">
    <text evidence="5">The sequence shown here is derived from an EMBL/GenBank/DDBJ whole genome shotgun (WGS) entry which is preliminary data.</text>
</comment>
<dbReference type="InterPro" id="IPR027417">
    <property type="entry name" value="P-loop_NTPase"/>
</dbReference>
<keyword evidence="3" id="KW-0067">ATP-binding</keyword>
<dbReference type="InterPro" id="IPR003439">
    <property type="entry name" value="ABC_transporter-like_ATP-bd"/>
</dbReference>
<evidence type="ECO:0000313" key="6">
    <source>
        <dbReference type="Proteomes" id="UP000017131"/>
    </source>
</evidence>
<keyword evidence="2" id="KW-0547">Nucleotide-binding</keyword>
<dbReference type="SMART" id="SM00382">
    <property type="entry name" value="AAA"/>
    <property type="match status" value="1"/>
</dbReference>
<evidence type="ECO:0000256" key="2">
    <source>
        <dbReference type="ARBA" id="ARBA00022741"/>
    </source>
</evidence>
<proteinExistence type="predicted"/>
<dbReference type="Gene3D" id="3.40.50.300">
    <property type="entry name" value="P-loop containing nucleotide triphosphate hydrolases"/>
    <property type="match status" value="1"/>
</dbReference>
<sequence length="280" mass="31554">MDSYLNVKNLCKGYKNSTFKLNDISFTIGTNEIVGLIGKNGSGKSTLINTLVGNKFKNNGEIYFFGNSIKNNDVSYKQNIGVVFDDIRLPDKLNIKQIDKVFSKIYFNWDSKKFKNLITFFELPIDQKLSTFSRGMSMKVSIAVALSHESRLLLLDEATAGMDSSSREEVKELLTEFKSEGNSILITSHISDDIEDLADKLVFMKNGEIVFVILKEELYKDYGICKVEDITSFNYNHPNIIASHNNKGEVLVKKGGEFSNISPLKNIDQATNIIMRGTIR</sequence>